<organism evidence="2 3">
    <name type="scientific">Rheinheimera muenzenbergensis</name>
    <dbReference type="NCBI Taxonomy" id="1193628"/>
    <lineage>
        <taxon>Bacteria</taxon>
        <taxon>Pseudomonadati</taxon>
        <taxon>Pseudomonadota</taxon>
        <taxon>Gammaproteobacteria</taxon>
        <taxon>Chromatiales</taxon>
        <taxon>Chromatiaceae</taxon>
        <taxon>Rheinheimera</taxon>
    </lineage>
</organism>
<sequence>MAATERNNTVDTIRSLALVAICIVNVPFILLPPELALMPGLTLADQLGVFLSESLLQLKFYLLFAFIFGWGLATQATAAKESGVAFIIEQLLNYDADSITLLLQLPVQPVGVN</sequence>
<dbReference type="PANTHER" id="PTHR30590:SF2">
    <property type="entry name" value="INNER MEMBRANE PROTEIN"/>
    <property type="match status" value="1"/>
</dbReference>
<evidence type="ECO:0000313" key="2">
    <source>
        <dbReference type="EMBL" id="MEH8019212.1"/>
    </source>
</evidence>
<proteinExistence type="predicted"/>
<feature type="transmembrane region" description="Helical" evidence="1">
    <location>
        <begin position="12"/>
        <end position="31"/>
    </location>
</feature>
<protein>
    <submittedName>
        <fullName evidence="2">Uncharacterized protein</fullName>
    </submittedName>
</protein>
<reference evidence="2 3" key="1">
    <citation type="journal article" date="2023" name="Ecotoxicol. Environ. Saf.">
        <title>Mercury remediation potential of mercury-resistant strain Rheinheimera metallidurans sp. nov. isolated from a municipal waste dumping site.</title>
        <authorList>
            <person name="Yadav V."/>
            <person name="Manjhi A."/>
            <person name="Vadakedath N."/>
        </authorList>
    </citation>
    <scope>NUCLEOTIDE SEQUENCE [LARGE SCALE GENOMIC DNA]</scope>
    <source>
        <strain evidence="2 3">E-49</strain>
    </source>
</reference>
<keyword evidence="1" id="KW-0472">Membrane</keyword>
<keyword evidence="1" id="KW-1133">Transmembrane helix</keyword>
<comment type="caution">
    <text evidence="2">The sequence shown here is derived from an EMBL/GenBank/DDBJ whole genome shotgun (WGS) entry which is preliminary data.</text>
</comment>
<accession>A0ABU8CBD6</accession>
<feature type="transmembrane region" description="Helical" evidence="1">
    <location>
        <begin position="60"/>
        <end position="79"/>
    </location>
</feature>
<dbReference type="InterPro" id="IPR052529">
    <property type="entry name" value="Bact_Transport_Assoc"/>
</dbReference>
<dbReference type="PANTHER" id="PTHR30590">
    <property type="entry name" value="INNER MEMBRANE PROTEIN"/>
    <property type="match status" value="1"/>
</dbReference>
<keyword evidence="3" id="KW-1185">Reference proteome</keyword>
<dbReference type="RefSeq" id="WP_335737610.1">
    <property type="nucleotide sequence ID" value="NZ_JALAAR010000021.1"/>
</dbReference>
<keyword evidence="1" id="KW-0812">Transmembrane</keyword>
<evidence type="ECO:0000313" key="3">
    <source>
        <dbReference type="Proteomes" id="UP001375382"/>
    </source>
</evidence>
<gene>
    <name evidence="2" type="ORF">MN202_18395</name>
</gene>
<dbReference type="Proteomes" id="UP001375382">
    <property type="component" value="Unassembled WGS sequence"/>
</dbReference>
<evidence type="ECO:0000256" key="1">
    <source>
        <dbReference type="SAM" id="Phobius"/>
    </source>
</evidence>
<dbReference type="EMBL" id="JALAAR010000021">
    <property type="protein sequence ID" value="MEH8019212.1"/>
    <property type="molecule type" value="Genomic_DNA"/>
</dbReference>
<name>A0ABU8CBD6_9GAMM</name>